<dbReference type="AlphaFoldDB" id="A0A382J6C4"/>
<organism evidence="4">
    <name type="scientific">marine metagenome</name>
    <dbReference type="NCBI Taxonomy" id="408172"/>
    <lineage>
        <taxon>unclassified sequences</taxon>
        <taxon>metagenomes</taxon>
        <taxon>ecological metagenomes</taxon>
    </lineage>
</organism>
<gene>
    <name evidence="4" type="ORF">METZ01_LOCUS260568</name>
</gene>
<evidence type="ECO:0000256" key="1">
    <source>
        <dbReference type="ARBA" id="ARBA00005525"/>
    </source>
</evidence>
<proteinExistence type="inferred from homology"/>
<sequence length="75" mass="7694">MKGVTIGFIGAGNMANSLIRGLLATGVPASSILASDIDLEKLQVLVTNSRISSATNQQIANSADVVILAVKPQVM</sequence>
<dbReference type="InterPro" id="IPR036291">
    <property type="entry name" value="NAD(P)-bd_dom_sf"/>
</dbReference>
<keyword evidence="2" id="KW-0560">Oxidoreductase</keyword>
<comment type="similarity">
    <text evidence="1">Belongs to the pyrroline-5-carboxylate reductase family.</text>
</comment>
<dbReference type="Pfam" id="PF03807">
    <property type="entry name" value="F420_oxidored"/>
    <property type="match status" value="1"/>
</dbReference>
<dbReference type="PANTHER" id="PTHR11645:SF0">
    <property type="entry name" value="PYRROLINE-5-CARBOXYLATE REDUCTASE 3"/>
    <property type="match status" value="1"/>
</dbReference>
<dbReference type="GO" id="GO:0055129">
    <property type="term" value="P:L-proline biosynthetic process"/>
    <property type="evidence" value="ECO:0007669"/>
    <property type="project" value="TreeGrafter"/>
</dbReference>
<accession>A0A382J6C4</accession>
<protein>
    <recommendedName>
        <fullName evidence="3">Pyrroline-5-carboxylate reductase catalytic N-terminal domain-containing protein</fullName>
    </recommendedName>
</protein>
<evidence type="ECO:0000259" key="3">
    <source>
        <dbReference type="Pfam" id="PF03807"/>
    </source>
</evidence>
<evidence type="ECO:0000313" key="4">
    <source>
        <dbReference type="EMBL" id="SVC07714.1"/>
    </source>
</evidence>
<dbReference type="InterPro" id="IPR028939">
    <property type="entry name" value="P5C_Rdtase_cat_N"/>
</dbReference>
<name>A0A382J6C4_9ZZZZ</name>
<dbReference type="PANTHER" id="PTHR11645">
    <property type="entry name" value="PYRROLINE-5-CARBOXYLATE REDUCTASE"/>
    <property type="match status" value="1"/>
</dbReference>
<feature type="domain" description="Pyrroline-5-carboxylate reductase catalytic N-terminal" evidence="3">
    <location>
        <begin position="5"/>
        <end position="75"/>
    </location>
</feature>
<feature type="non-terminal residue" evidence="4">
    <location>
        <position position="75"/>
    </location>
</feature>
<dbReference type="Gene3D" id="3.40.50.720">
    <property type="entry name" value="NAD(P)-binding Rossmann-like Domain"/>
    <property type="match status" value="1"/>
</dbReference>
<dbReference type="SUPFAM" id="SSF51735">
    <property type="entry name" value="NAD(P)-binding Rossmann-fold domains"/>
    <property type="match status" value="1"/>
</dbReference>
<reference evidence="4" key="1">
    <citation type="submission" date="2018-05" db="EMBL/GenBank/DDBJ databases">
        <authorList>
            <person name="Lanie J.A."/>
            <person name="Ng W.-L."/>
            <person name="Kazmierczak K.M."/>
            <person name="Andrzejewski T.M."/>
            <person name="Davidsen T.M."/>
            <person name="Wayne K.J."/>
            <person name="Tettelin H."/>
            <person name="Glass J.I."/>
            <person name="Rusch D."/>
            <person name="Podicherti R."/>
            <person name="Tsui H.-C.T."/>
            <person name="Winkler M.E."/>
        </authorList>
    </citation>
    <scope>NUCLEOTIDE SEQUENCE</scope>
</reference>
<dbReference type="EMBL" id="UINC01072233">
    <property type="protein sequence ID" value="SVC07714.1"/>
    <property type="molecule type" value="Genomic_DNA"/>
</dbReference>
<evidence type="ECO:0000256" key="2">
    <source>
        <dbReference type="ARBA" id="ARBA00023002"/>
    </source>
</evidence>
<dbReference type="GO" id="GO:0004735">
    <property type="term" value="F:pyrroline-5-carboxylate reductase activity"/>
    <property type="evidence" value="ECO:0007669"/>
    <property type="project" value="TreeGrafter"/>
</dbReference>